<name>A0A2P6RVX5_ROSCH</name>
<evidence type="ECO:0000313" key="1">
    <source>
        <dbReference type="EMBL" id="PRQ50580.1"/>
    </source>
</evidence>
<comment type="caution">
    <text evidence="1">The sequence shown here is derived from an EMBL/GenBank/DDBJ whole genome shotgun (WGS) entry which is preliminary data.</text>
</comment>
<organism evidence="1 2">
    <name type="scientific">Rosa chinensis</name>
    <name type="common">China rose</name>
    <dbReference type="NCBI Taxonomy" id="74649"/>
    <lineage>
        <taxon>Eukaryota</taxon>
        <taxon>Viridiplantae</taxon>
        <taxon>Streptophyta</taxon>
        <taxon>Embryophyta</taxon>
        <taxon>Tracheophyta</taxon>
        <taxon>Spermatophyta</taxon>
        <taxon>Magnoliopsida</taxon>
        <taxon>eudicotyledons</taxon>
        <taxon>Gunneridae</taxon>
        <taxon>Pentapetalae</taxon>
        <taxon>rosids</taxon>
        <taxon>fabids</taxon>
        <taxon>Rosales</taxon>
        <taxon>Rosaceae</taxon>
        <taxon>Rosoideae</taxon>
        <taxon>Rosoideae incertae sedis</taxon>
        <taxon>Rosa</taxon>
    </lineage>
</organism>
<dbReference type="Proteomes" id="UP000238479">
    <property type="component" value="Chromosome 2"/>
</dbReference>
<keyword evidence="2" id="KW-1185">Reference proteome</keyword>
<evidence type="ECO:0000313" key="2">
    <source>
        <dbReference type="Proteomes" id="UP000238479"/>
    </source>
</evidence>
<protein>
    <submittedName>
        <fullName evidence="1">Uncharacterized protein</fullName>
    </submittedName>
</protein>
<dbReference type="AlphaFoldDB" id="A0A2P6RVX5"/>
<proteinExistence type="predicted"/>
<dbReference type="Gramene" id="PRQ50580">
    <property type="protein sequence ID" value="PRQ50580"/>
    <property type="gene ID" value="RchiOBHm_Chr2g0134811"/>
</dbReference>
<accession>A0A2P6RVX5</accession>
<dbReference type="EMBL" id="PDCK01000040">
    <property type="protein sequence ID" value="PRQ50580.1"/>
    <property type="molecule type" value="Genomic_DNA"/>
</dbReference>
<reference evidence="1 2" key="1">
    <citation type="journal article" date="2018" name="Nat. Genet.">
        <title>The Rosa genome provides new insights in the design of modern roses.</title>
        <authorList>
            <person name="Bendahmane M."/>
        </authorList>
    </citation>
    <scope>NUCLEOTIDE SEQUENCE [LARGE SCALE GENOMIC DNA]</scope>
    <source>
        <strain evidence="2">cv. Old Blush</strain>
    </source>
</reference>
<gene>
    <name evidence="1" type="ORF">RchiOBHm_Chr2g0134811</name>
</gene>
<sequence length="108" mass="12299">MPFSITVVAAPLLQHFDESLILPCFLPFHSWICSDYRVFEDEILKTSGLDALIIIRLFFFFCLNHQALQDGLAILFLVVDLVGGQRWREEGEFGCEGRAHAPDSQNLE</sequence>